<protein>
    <submittedName>
        <fullName evidence="2">DUF4859 domain-containing protein</fullName>
    </submittedName>
</protein>
<evidence type="ECO:0000313" key="2">
    <source>
        <dbReference type="EMBL" id="MBD1428642.1"/>
    </source>
</evidence>
<keyword evidence="3" id="KW-1185">Reference proteome</keyword>
<dbReference type="Pfam" id="PF16151">
    <property type="entry name" value="DUF4859"/>
    <property type="match status" value="1"/>
</dbReference>
<dbReference type="EMBL" id="JACOIJ010000004">
    <property type="protein sequence ID" value="MBD1428642.1"/>
    <property type="molecule type" value="Genomic_DNA"/>
</dbReference>
<proteinExistence type="predicted"/>
<name>A0ABR7YBH7_9SPHI</name>
<sequence length="467" mass="51710">MNWKNIGAISLMALLLSFVYSCKPEVIGFLNDNMRYGMAELQAVQGSAVTTNPLIANGSTTPMTVKLVAVRNKATGAVVNDFLAEQEYSVYLGQVGANIMTLDQLTPLIGTAKSPAISVNETGGKVVLTPATENVPAGLYTLDLEVSNVSGSKLYNEILNINLIELKPDSIFSKSATSSALASESDVRNLTNDDYTVTIDYIPGNENKIIFMWLDKNGKAFNPKEGEVLKRANLPSFADWSPFYPEQLTDSSIIYPYPYFKGLPYPVKTVARVANTDYTNLTSNYRVNGEYTSLGRHINTATTARFYKPGTHIIKFKLKNLNHRYPFFRTTTITKNVTLPFGAGYAATAVPVNKNEIFEALKISEADFQNELLDKVGFYAIQADGSRNSSNTANAPGMWVDELGNTVAWGARAKLFSEFDRNSYTFNIGQFPDKNVVGERMTIKQSFVYDDGQYYNEVLYVFNIVIQ</sequence>
<gene>
    <name evidence="2" type="ORF">H8B04_03505</name>
</gene>
<dbReference type="InterPro" id="IPR032339">
    <property type="entry name" value="DUF4859"/>
</dbReference>
<organism evidence="2 3">
    <name type="scientific">Sphingobacterium litopenaei</name>
    <dbReference type="NCBI Taxonomy" id="2763500"/>
    <lineage>
        <taxon>Bacteria</taxon>
        <taxon>Pseudomonadati</taxon>
        <taxon>Bacteroidota</taxon>
        <taxon>Sphingobacteriia</taxon>
        <taxon>Sphingobacteriales</taxon>
        <taxon>Sphingobacteriaceae</taxon>
        <taxon>Sphingobacterium</taxon>
    </lineage>
</organism>
<evidence type="ECO:0000313" key="3">
    <source>
        <dbReference type="Proteomes" id="UP000651271"/>
    </source>
</evidence>
<reference evidence="2 3" key="1">
    <citation type="submission" date="2020-08" db="EMBL/GenBank/DDBJ databases">
        <title>Sphingobacterium sp. DN04309 isolated from aquaculture water.</title>
        <authorList>
            <person name="Zhang M."/>
        </authorList>
    </citation>
    <scope>NUCLEOTIDE SEQUENCE [LARGE SCALE GENOMIC DNA]</scope>
    <source>
        <strain evidence="2 3">DN04309</strain>
    </source>
</reference>
<dbReference type="Proteomes" id="UP000651271">
    <property type="component" value="Unassembled WGS sequence"/>
</dbReference>
<dbReference type="PROSITE" id="PS51257">
    <property type="entry name" value="PROKAR_LIPOPROTEIN"/>
    <property type="match status" value="1"/>
</dbReference>
<comment type="caution">
    <text evidence="2">The sequence shown here is derived from an EMBL/GenBank/DDBJ whole genome shotgun (WGS) entry which is preliminary data.</text>
</comment>
<feature type="domain" description="DUF4859" evidence="1">
    <location>
        <begin position="345"/>
        <end position="451"/>
    </location>
</feature>
<evidence type="ECO:0000259" key="1">
    <source>
        <dbReference type="Pfam" id="PF16151"/>
    </source>
</evidence>
<dbReference type="RefSeq" id="WP_165291158.1">
    <property type="nucleotide sequence ID" value="NZ_JACOIJ010000004.1"/>
</dbReference>
<accession>A0ABR7YBH7</accession>